<name>A0AAW5EJV1_CAMJU</name>
<reference evidence="1" key="1">
    <citation type="submission" date="2021-12" db="EMBL/GenBank/DDBJ databases">
        <title>Prevalence of phenicol resistance gene fexA in Campylobacter isolated from poultry supply chain.</title>
        <authorList>
            <person name="Tang B."/>
            <person name="Zheng X."/>
            <person name="Lin J."/>
            <person name="Lin R."/>
            <person name="Yang H."/>
            <person name="Shen Z."/>
            <person name="Xia F."/>
        </authorList>
    </citation>
    <scope>NUCLEOTIDE SEQUENCE</scope>
    <source>
        <strain evidence="1">CJHN2011004</strain>
    </source>
</reference>
<dbReference type="EMBL" id="JAJUOL010000894">
    <property type="protein sequence ID" value="MCH3853360.1"/>
    <property type="molecule type" value="Genomic_DNA"/>
</dbReference>
<gene>
    <name evidence="1" type="ORF">LZC39_14825</name>
</gene>
<proteinExistence type="predicted"/>
<evidence type="ECO:0000313" key="2">
    <source>
        <dbReference type="Proteomes" id="UP001199644"/>
    </source>
</evidence>
<dbReference type="Proteomes" id="UP001199644">
    <property type="component" value="Unassembled WGS sequence"/>
</dbReference>
<sequence length="24" mass="2762">MHQPTLRVLNILELLAKEKLTLST</sequence>
<comment type="caution">
    <text evidence="1">The sequence shown here is derived from an EMBL/GenBank/DDBJ whole genome shotgun (WGS) entry which is preliminary data.</text>
</comment>
<feature type="non-terminal residue" evidence="1">
    <location>
        <position position="24"/>
    </location>
</feature>
<dbReference type="RefSeq" id="WP_240381896.1">
    <property type="nucleotide sequence ID" value="NZ_JAJUOL010000894.1"/>
</dbReference>
<protein>
    <recommendedName>
        <fullName evidence="3">IclR family transcriptional regulator</fullName>
    </recommendedName>
</protein>
<organism evidence="1 2">
    <name type="scientific">Campylobacter jejuni</name>
    <dbReference type="NCBI Taxonomy" id="197"/>
    <lineage>
        <taxon>Bacteria</taxon>
        <taxon>Pseudomonadati</taxon>
        <taxon>Campylobacterota</taxon>
        <taxon>Epsilonproteobacteria</taxon>
        <taxon>Campylobacterales</taxon>
        <taxon>Campylobacteraceae</taxon>
        <taxon>Campylobacter</taxon>
    </lineage>
</organism>
<evidence type="ECO:0000313" key="1">
    <source>
        <dbReference type="EMBL" id="MCH3853360.1"/>
    </source>
</evidence>
<accession>A0AAW5EJV1</accession>
<dbReference type="AlphaFoldDB" id="A0AAW5EJV1"/>
<evidence type="ECO:0008006" key="3">
    <source>
        <dbReference type="Google" id="ProtNLM"/>
    </source>
</evidence>